<dbReference type="InterPro" id="IPR036390">
    <property type="entry name" value="WH_DNA-bd_sf"/>
</dbReference>
<dbReference type="SUPFAM" id="SSF48008">
    <property type="entry name" value="GntR ligand-binding domain-like"/>
    <property type="match status" value="1"/>
</dbReference>
<dbReference type="InterPro" id="IPR000524">
    <property type="entry name" value="Tscrpt_reg_HTH_GntR"/>
</dbReference>
<dbReference type="EMBL" id="WLYK01000009">
    <property type="protein sequence ID" value="MTD16312.1"/>
    <property type="molecule type" value="Genomic_DNA"/>
</dbReference>
<dbReference type="InterPro" id="IPR036388">
    <property type="entry name" value="WH-like_DNA-bd_sf"/>
</dbReference>
<dbReference type="GO" id="GO:0003677">
    <property type="term" value="F:DNA binding"/>
    <property type="evidence" value="ECO:0007669"/>
    <property type="project" value="UniProtKB-KW"/>
</dbReference>
<dbReference type="PANTHER" id="PTHR43537">
    <property type="entry name" value="TRANSCRIPTIONAL REGULATOR, GNTR FAMILY"/>
    <property type="match status" value="1"/>
</dbReference>
<keyword evidence="2" id="KW-0238">DNA-binding</keyword>
<dbReference type="CDD" id="cd07377">
    <property type="entry name" value="WHTH_GntR"/>
    <property type="match status" value="1"/>
</dbReference>
<comment type="caution">
    <text evidence="5">The sequence shown here is derived from an EMBL/GenBank/DDBJ whole genome shotgun (WGS) entry which is preliminary data.</text>
</comment>
<dbReference type="AlphaFoldDB" id="A0A7K1FQ84"/>
<keyword evidence="6" id="KW-1185">Reference proteome</keyword>
<dbReference type="SMART" id="SM00895">
    <property type="entry name" value="FCD"/>
    <property type="match status" value="1"/>
</dbReference>
<accession>A0A7K1FQ84</accession>
<dbReference type="Gene3D" id="1.10.10.10">
    <property type="entry name" value="Winged helix-like DNA-binding domain superfamily/Winged helix DNA-binding domain"/>
    <property type="match status" value="1"/>
</dbReference>
<dbReference type="InterPro" id="IPR011711">
    <property type="entry name" value="GntR_C"/>
</dbReference>
<keyword evidence="1" id="KW-0805">Transcription regulation</keyword>
<dbReference type="PANTHER" id="PTHR43537:SF5">
    <property type="entry name" value="UXU OPERON TRANSCRIPTIONAL REGULATOR"/>
    <property type="match status" value="1"/>
</dbReference>
<evidence type="ECO:0000313" key="6">
    <source>
        <dbReference type="Proteomes" id="UP000460221"/>
    </source>
</evidence>
<dbReference type="InterPro" id="IPR008920">
    <property type="entry name" value="TF_FadR/GntR_C"/>
</dbReference>
<dbReference type="Pfam" id="PF00392">
    <property type="entry name" value="GntR"/>
    <property type="match status" value="1"/>
</dbReference>
<organism evidence="5 6">
    <name type="scientific">Nakamurella alba</name>
    <dbReference type="NCBI Taxonomy" id="2665158"/>
    <lineage>
        <taxon>Bacteria</taxon>
        <taxon>Bacillati</taxon>
        <taxon>Actinomycetota</taxon>
        <taxon>Actinomycetes</taxon>
        <taxon>Nakamurellales</taxon>
        <taxon>Nakamurellaceae</taxon>
        <taxon>Nakamurella</taxon>
    </lineage>
</organism>
<protein>
    <submittedName>
        <fullName evidence="5">GntR family transcriptional regulator</fullName>
    </submittedName>
</protein>
<evidence type="ECO:0000256" key="1">
    <source>
        <dbReference type="ARBA" id="ARBA00023015"/>
    </source>
</evidence>
<dbReference type="Proteomes" id="UP000460221">
    <property type="component" value="Unassembled WGS sequence"/>
</dbReference>
<dbReference type="SUPFAM" id="SSF46785">
    <property type="entry name" value="Winged helix' DNA-binding domain"/>
    <property type="match status" value="1"/>
</dbReference>
<dbReference type="Gene3D" id="1.20.120.530">
    <property type="entry name" value="GntR ligand-binding domain-like"/>
    <property type="match status" value="1"/>
</dbReference>
<evidence type="ECO:0000259" key="4">
    <source>
        <dbReference type="PROSITE" id="PS50949"/>
    </source>
</evidence>
<reference evidence="5 6" key="1">
    <citation type="submission" date="2019-11" db="EMBL/GenBank/DDBJ databases">
        <authorList>
            <person name="Jiang L.-Q."/>
        </authorList>
    </citation>
    <scope>NUCLEOTIDE SEQUENCE [LARGE SCALE GENOMIC DNA]</scope>
    <source>
        <strain evidence="5 6">YIM 132087</strain>
    </source>
</reference>
<keyword evidence="3" id="KW-0804">Transcription</keyword>
<feature type="domain" description="HTH gntR-type" evidence="4">
    <location>
        <begin position="14"/>
        <end position="83"/>
    </location>
</feature>
<dbReference type="GO" id="GO:0003700">
    <property type="term" value="F:DNA-binding transcription factor activity"/>
    <property type="evidence" value="ECO:0007669"/>
    <property type="project" value="InterPro"/>
</dbReference>
<sequence length="266" mass="28982">MNAPAARAGSAGPSRIAESVAADLRQRILRNSLVDGPLPKQEDLMEQYGVSGPSLREALRILEAEGLITVRRGKLGGAHVHRPSWSSAAYALGLSMQGQDITLRDLAGALITLEPMCALSCASRRDRRSTVVPALRENLEQTRLVIGNGPAFTHVSRTFHHILVDFTANQTLRLMVRSLVAVWSIQEEAWADNVQLTDEYPAESQQRAVLKAHESMTRQIADGDGAALDALAVKHLHATQELVLERFGDRIVDASSAAAVRGFRRL</sequence>
<dbReference type="SMART" id="SM00345">
    <property type="entry name" value="HTH_GNTR"/>
    <property type="match status" value="1"/>
</dbReference>
<proteinExistence type="predicted"/>
<evidence type="ECO:0000256" key="3">
    <source>
        <dbReference type="ARBA" id="ARBA00023163"/>
    </source>
</evidence>
<dbReference type="Pfam" id="PF07729">
    <property type="entry name" value="FCD"/>
    <property type="match status" value="1"/>
</dbReference>
<dbReference type="RefSeq" id="WP_322098208.1">
    <property type="nucleotide sequence ID" value="NZ_WLYK01000009.1"/>
</dbReference>
<evidence type="ECO:0000313" key="5">
    <source>
        <dbReference type="EMBL" id="MTD16312.1"/>
    </source>
</evidence>
<evidence type="ECO:0000256" key="2">
    <source>
        <dbReference type="ARBA" id="ARBA00023125"/>
    </source>
</evidence>
<gene>
    <name evidence="5" type="ORF">GIS00_20435</name>
</gene>
<dbReference type="PRINTS" id="PR00035">
    <property type="entry name" value="HTHGNTR"/>
</dbReference>
<dbReference type="PROSITE" id="PS50949">
    <property type="entry name" value="HTH_GNTR"/>
    <property type="match status" value="1"/>
</dbReference>
<name>A0A7K1FQ84_9ACTN</name>